<feature type="domain" description="N-acetyltransferase" evidence="1">
    <location>
        <begin position="29"/>
        <end position="184"/>
    </location>
</feature>
<dbReference type="InterPro" id="IPR016181">
    <property type="entry name" value="Acyl_CoA_acyltransferase"/>
</dbReference>
<dbReference type="InterPro" id="IPR051908">
    <property type="entry name" value="Ribosomal_N-acetyltransferase"/>
</dbReference>
<dbReference type="PANTHER" id="PTHR43441">
    <property type="entry name" value="RIBOSOMAL-PROTEIN-SERINE ACETYLTRANSFERASE"/>
    <property type="match status" value="1"/>
</dbReference>
<dbReference type="InterPro" id="IPR000182">
    <property type="entry name" value="GNAT_dom"/>
</dbReference>
<comment type="caution">
    <text evidence="2">The sequence shown here is derived from an EMBL/GenBank/DDBJ whole genome shotgun (WGS) entry which is preliminary data.</text>
</comment>
<gene>
    <name evidence="2" type="ORF">GCM10010909_36040</name>
</gene>
<organism evidence="2 3">
    <name type="scientific">Acidocella aquatica</name>
    <dbReference type="NCBI Taxonomy" id="1922313"/>
    <lineage>
        <taxon>Bacteria</taxon>
        <taxon>Pseudomonadati</taxon>
        <taxon>Pseudomonadota</taxon>
        <taxon>Alphaproteobacteria</taxon>
        <taxon>Acetobacterales</taxon>
        <taxon>Acidocellaceae</taxon>
        <taxon>Acidocella</taxon>
    </lineage>
</organism>
<accession>A0ABQ6AC66</accession>
<protein>
    <submittedName>
        <fullName evidence="2">N-acetyltransferase</fullName>
    </submittedName>
</protein>
<dbReference type="SUPFAM" id="SSF55729">
    <property type="entry name" value="Acyl-CoA N-acyltransferases (Nat)"/>
    <property type="match status" value="1"/>
</dbReference>
<keyword evidence="3" id="KW-1185">Reference proteome</keyword>
<name>A0ABQ6AC66_9PROT</name>
<sequence>MDRDLPLGPQVDPWPRPLPARTPISGAYVALEPLHRRHAGELFEAMRGAEASFTYMSYGPFASQDELGKWIAASAAQHDPMFWAVRPVATGMASGWLALMDIEPAHAAIELGNIWFSPRLARTRAATEAMFLLLRRAADELGYRRLVWKCNAHNAASISAAHRLGFMPEGLLRAHKVVKGRQRDTAMFSITAPEWPSRRDAMLAWLAAENFAPDGTAKQGLAALRG</sequence>
<evidence type="ECO:0000259" key="1">
    <source>
        <dbReference type="PROSITE" id="PS51186"/>
    </source>
</evidence>
<dbReference type="PANTHER" id="PTHR43441:SF2">
    <property type="entry name" value="FAMILY ACETYLTRANSFERASE, PUTATIVE (AFU_ORTHOLOGUE AFUA_7G00850)-RELATED"/>
    <property type="match status" value="1"/>
</dbReference>
<dbReference type="PROSITE" id="PS51186">
    <property type="entry name" value="GNAT"/>
    <property type="match status" value="1"/>
</dbReference>
<evidence type="ECO:0000313" key="3">
    <source>
        <dbReference type="Proteomes" id="UP001156641"/>
    </source>
</evidence>
<dbReference type="Pfam" id="PF13302">
    <property type="entry name" value="Acetyltransf_3"/>
    <property type="match status" value="1"/>
</dbReference>
<dbReference type="Proteomes" id="UP001156641">
    <property type="component" value="Unassembled WGS sequence"/>
</dbReference>
<proteinExistence type="predicted"/>
<evidence type="ECO:0000313" key="2">
    <source>
        <dbReference type="EMBL" id="GLR68922.1"/>
    </source>
</evidence>
<dbReference type="Gene3D" id="3.40.630.30">
    <property type="match status" value="1"/>
</dbReference>
<dbReference type="EMBL" id="BSOS01000099">
    <property type="protein sequence ID" value="GLR68922.1"/>
    <property type="molecule type" value="Genomic_DNA"/>
</dbReference>
<reference evidence="3" key="1">
    <citation type="journal article" date="2019" name="Int. J. Syst. Evol. Microbiol.">
        <title>The Global Catalogue of Microorganisms (GCM) 10K type strain sequencing project: providing services to taxonomists for standard genome sequencing and annotation.</title>
        <authorList>
            <consortium name="The Broad Institute Genomics Platform"/>
            <consortium name="The Broad Institute Genome Sequencing Center for Infectious Disease"/>
            <person name="Wu L."/>
            <person name="Ma J."/>
        </authorList>
    </citation>
    <scope>NUCLEOTIDE SEQUENCE [LARGE SCALE GENOMIC DNA]</scope>
    <source>
        <strain evidence="3">NBRC 112502</strain>
    </source>
</reference>